<dbReference type="InterPro" id="IPR017880">
    <property type="entry name" value="KilA_N"/>
</dbReference>
<gene>
    <name evidence="2" type="ORF">ABZU02_00120</name>
</gene>
<dbReference type="InterPro" id="IPR018004">
    <property type="entry name" value="KilA/APSES_HTH"/>
</dbReference>
<evidence type="ECO:0000313" key="2">
    <source>
        <dbReference type="EMBL" id="XCS43572.1"/>
    </source>
</evidence>
<dbReference type="SMART" id="SM01252">
    <property type="entry name" value="KilA-N"/>
    <property type="match status" value="1"/>
</dbReference>
<accession>A0AAU8NPN0</accession>
<dbReference type="PROSITE" id="PS51301">
    <property type="entry name" value="KILA_N"/>
    <property type="match status" value="1"/>
</dbReference>
<proteinExistence type="predicted"/>
<feature type="domain" description="KilA-N" evidence="1">
    <location>
        <begin position="8"/>
        <end position="145"/>
    </location>
</feature>
<protein>
    <submittedName>
        <fullName evidence="2">KilA-N domain-containing protein</fullName>
    </submittedName>
</protein>
<dbReference type="Pfam" id="PF04383">
    <property type="entry name" value="KilA-N"/>
    <property type="match status" value="1"/>
</dbReference>
<name>A0AAU8NPN0_9BIFI</name>
<reference evidence="2" key="1">
    <citation type="submission" date="2024-06" db="EMBL/GenBank/DDBJ databases">
        <title>Vaginal Lactobacillus fatty acid response mechanisms reveal a metabolite-targeted strategy for bacterial vaginosis treatment.</title>
        <authorList>
            <person name="Zhu M."/>
            <person name="Blainey P.C."/>
            <person name="Bloom S.M."/>
            <person name="Kwon D.S."/>
        </authorList>
    </citation>
    <scope>NUCLEOTIDE SEQUENCE</scope>
    <source>
        <strain evidence="2">0809_588_1_1_BHK4</strain>
    </source>
</reference>
<organism evidence="2">
    <name type="scientific">Gardnerella piotii</name>
    <dbReference type="NCBI Taxonomy" id="2792977"/>
    <lineage>
        <taxon>Bacteria</taxon>
        <taxon>Bacillati</taxon>
        <taxon>Actinomycetota</taxon>
        <taxon>Actinomycetes</taxon>
        <taxon>Bifidobacteriales</taxon>
        <taxon>Bifidobacteriaceae</taxon>
        <taxon>Gardnerella</taxon>
    </lineage>
</organism>
<dbReference type="AlphaFoldDB" id="A0AAU8NPN0"/>
<dbReference type="EMBL" id="CP160091">
    <property type="protein sequence ID" value="XCS43572.1"/>
    <property type="molecule type" value="Genomic_DNA"/>
</dbReference>
<evidence type="ECO:0000259" key="1">
    <source>
        <dbReference type="PROSITE" id="PS51301"/>
    </source>
</evidence>
<sequence length="286" mass="32814">MSNASNIKKDTITAKGFTIQVYTEDFRNDYVSLTDIARYKNKEEPNVVVANWMRNYSTIEYLGIWERLNNPNFKPIEFEGFLKEAGSNAFTLSPKKWSEITNAIGLLVKSGRGGGTYAHKDIAFKFAAWISAEFELYIIKDYQRLKSDENSRLSLNWNLNREISKINYKIHTDAIKEYLLKDLTSEQLMYKYANEADLLNVALFNKTAKQWRDANPKSKGNIRDEASINELLVLANMESYNAVLISKGLPQADRMVELRNLARTQILSLENLNNPGIKSLYSVLKN</sequence>